<keyword evidence="4" id="KW-0479">Metal-binding</keyword>
<comment type="catalytic activity">
    <reaction evidence="1">
        <text>[E2 ubiquitin-conjugating enzyme]-S-ubiquitinyl-L-cysteine + [acceptor protein]-L-lysine = [E2 ubiquitin-conjugating enzyme]-L-cysteine + [acceptor protein]-N(6)-ubiquitinyl-L-lysine.</text>
        <dbReference type="EC" id="2.3.2.31"/>
    </reaction>
</comment>
<dbReference type="PANTHER" id="PTHR11685">
    <property type="entry name" value="RBR FAMILY RING FINGER AND IBR DOMAIN-CONTAINING"/>
    <property type="match status" value="1"/>
</dbReference>
<feature type="domain" description="RING-type" evidence="11">
    <location>
        <begin position="148"/>
        <end position="359"/>
    </location>
</feature>
<evidence type="ECO:0000256" key="7">
    <source>
        <dbReference type="ARBA" id="ARBA00022786"/>
    </source>
</evidence>
<keyword evidence="5" id="KW-0677">Repeat</keyword>
<dbReference type="InterPro" id="IPR013083">
    <property type="entry name" value="Znf_RING/FYVE/PHD"/>
</dbReference>
<evidence type="ECO:0000256" key="9">
    <source>
        <dbReference type="PROSITE-ProRule" id="PRU00175"/>
    </source>
</evidence>
<organism evidence="12 13">
    <name type="scientific">Dermatophagoides farinae</name>
    <name type="common">American house dust mite</name>
    <dbReference type="NCBI Taxonomy" id="6954"/>
    <lineage>
        <taxon>Eukaryota</taxon>
        <taxon>Metazoa</taxon>
        <taxon>Ecdysozoa</taxon>
        <taxon>Arthropoda</taxon>
        <taxon>Chelicerata</taxon>
        <taxon>Arachnida</taxon>
        <taxon>Acari</taxon>
        <taxon>Acariformes</taxon>
        <taxon>Sarcoptiformes</taxon>
        <taxon>Astigmata</taxon>
        <taxon>Psoroptidia</taxon>
        <taxon>Analgoidea</taxon>
        <taxon>Pyroglyphidae</taxon>
        <taxon>Dermatophagoidinae</taxon>
        <taxon>Dermatophagoides</taxon>
    </lineage>
</organism>
<evidence type="ECO:0000256" key="1">
    <source>
        <dbReference type="ARBA" id="ARBA00001798"/>
    </source>
</evidence>
<evidence type="ECO:0000256" key="5">
    <source>
        <dbReference type="ARBA" id="ARBA00022737"/>
    </source>
</evidence>
<dbReference type="GO" id="GO:0016567">
    <property type="term" value="P:protein ubiquitination"/>
    <property type="evidence" value="ECO:0007669"/>
    <property type="project" value="InterPro"/>
</dbReference>
<evidence type="ECO:0000259" key="10">
    <source>
        <dbReference type="PROSITE" id="PS50089"/>
    </source>
</evidence>
<dbReference type="PROSITE" id="PS00518">
    <property type="entry name" value="ZF_RING_1"/>
    <property type="match status" value="1"/>
</dbReference>
<evidence type="ECO:0000256" key="3">
    <source>
        <dbReference type="ARBA" id="ARBA00022679"/>
    </source>
</evidence>
<protein>
    <recommendedName>
        <fullName evidence="2">RBR-type E3 ubiquitin transferase</fullName>
        <ecNumber evidence="2">2.3.2.31</ecNumber>
    </recommendedName>
</protein>
<dbReference type="Pfam" id="PF01485">
    <property type="entry name" value="IBR"/>
    <property type="match status" value="1"/>
</dbReference>
<keyword evidence="6 9" id="KW-0863">Zinc-finger</keyword>
<evidence type="ECO:0000256" key="2">
    <source>
        <dbReference type="ARBA" id="ARBA00012251"/>
    </source>
</evidence>
<dbReference type="Pfam" id="PF19422">
    <property type="entry name" value="Ariadne"/>
    <property type="match status" value="1"/>
</dbReference>
<sequence>MMHNDDNDDEYHYDDTDDWNYDNYEDFGEQIDDNDDRPTKDLEHFDYRCISFSEAKNILNDIIHSITNRIKLNHSLAKMLLIQCKWDANEVLNKYFACDNEYFECKGVKPFHKSWEDSIAKAWQYECSCSPTAIQSEQNQQASSLSLLMICCDVCLDRDFKDHFLSLICGHSFCHDCWFNYCRVNVQNGQSTGIRCMNSDCQLFLPEDFVHFIFKKTILLREKYDLLSFRESVDSYIRMRLCINSECQTVIAAQEQPASKRVTCTNCNNSFCFQCGNDYHAPTDCKTILLWYRKCADDSETAHYISAHTKLCPNCSSCIEKNGGCNHMSCYSCKHEFCWICLGTWDIHGPQYFKCSKYKENLDIKNESERAREALKKYLFYYERWDNHMKSLKLEDENRQRIQAKIDDELNRNNGTWIDWQYLLRGAKILSKCRYTLQYTYPYAYYMECGPQKELFEFQQAALENEIENLAWKIENAETTDRGALENQMTIVEKRRTTLLYNFFQY</sequence>
<keyword evidence="8" id="KW-0862">Zinc</keyword>
<dbReference type="InterPro" id="IPR017907">
    <property type="entry name" value="Znf_RING_CS"/>
</dbReference>
<dbReference type="InterPro" id="IPR045840">
    <property type="entry name" value="Ariadne"/>
</dbReference>
<dbReference type="InterPro" id="IPR047556">
    <property type="entry name" value="Rcat_RBR_TRIAD1"/>
</dbReference>
<evidence type="ECO:0000259" key="11">
    <source>
        <dbReference type="PROSITE" id="PS51873"/>
    </source>
</evidence>
<dbReference type="EMBL" id="ASGP02000007">
    <property type="protein sequence ID" value="KAH9497638.1"/>
    <property type="molecule type" value="Genomic_DNA"/>
</dbReference>
<dbReference type="GO" id="GO:0008270">
    <property type="term" value="F:zinc ion binding"/>
    <property type="evidence" value="ECO:0007669"/>
    <property type="project" value="UniProtKB-KW"/>
</dbReference>
<reference evidence="12" key="1">
    <citation type="submission" date="2013-05" db="EMBL/GenBank/DDBJ databases">
        <authorList>
            <person name="Yim A.K.Y."/>
            <person name="Chan T.F."/>
            <person name="Ji K.M."/>
            <person name="Liu X.Y."/>
            <person name="Zhou J.W."/>
            <person name="Li R.Q."/>
            <person name="Yang K.Y."/>
            <person name="Li J."/>
            <person name="Li M."/>
            <person name="Law P.T.W."/>
            <person name="Wu Y.L."/>
            <person name="Cai Z.L."/>
            <person name="Qin H."/>
            <person name="Bao Y."/>
            <person name="Leung R.K.K."/>
            <person name="Ng P.K.S."/>
            <person name="Zou J."/>
            <person name="Zhong X.J."/>
            <person name="Ran P.X."/>
            <person name="Zhong N.S."/>
            <person name="Liu Z.G."/>
            <person name="Tsui S.K.W."/>
        </authorList>
    </citation>
    <scope>NUCLEOTIDE SEQUENCE</scope>
    <source>
        <strain evidence="12">Derf</strain>
        <tissue evidence="12">Whole organism</tissue>
    </source>
</reference>
<comment type="caution">
    <text evidence="12">The sequence shown here is derived from an EMBL/GenBank/DDBJ whole genome shotgun (WGS) entry which is preliminary data.</text>
</comment>
<dbReference type="Pfam" id="PF22191">
    <property type="entry name" value="IBR_1"/>
    <property type="match status" value="1"/>
</dbReference>
<feature type="domain" description="RING-type" evidence="10">
    <location>
        <begin position="152"/>
        <end position="196"/>
    </location>
</feature>
<gene>
    <name evidence="12" type="primary">ARIH2</name>
    <name evidence="12" type="ORF">DERF_013612</name>
</gene>
<dbReference type="Proteomes" id="UP000790347">
    <property type="component" value="Unassembled WGS sequence"/>
</dbReference>
<dbReference type="InterPro" id="IPR044066">
    <property type="entry name" value="TRIAD_supradom"/>
</dbReference>
<evidence type="ECO:0000256" key="6">
    <source>
        <dbReference type="ARBA" id="ARBA00022771"/>
    </source>
</evidence>
<dbReference type="SUPFAM" id="SSF57850">
    <property type="entry name" value="RING/U-box"/>
    <property type="match status" value="3"/>
</dbReference>
<keyword evidence="13" id="KW-1185">Reference proteome</keyword>
<dbReference type="CDD" id="cd16773">
    <property type="entry name" value="RING-HC_RBR_TRIAD1"/>
    <property type="match status" value="1"/>
</dbReference>
<evidence type="ECO:0000256" key="8">
    <source>
        <dbReference type="ARBA" id="ARBA00022833"/>
    </source>
</evidence>
<dbReference type="InterPro" id="IPR002867">
    <property type="entry name" value="IBR_dom"/>
</dbReference>
<keyword evidence="3" id="KW-0808">Transferase</keyword>
<dbReference type="AlphaFoldDB" id="A0A922KYU0"/>
<dbReference type="GO" id="GO:0061630">
    <property type="term" value="F:ubiquitin protein ligase activity"/>
    <property type="evidence" value="ECO:0007669"/>
    <property type="project" value="UniProtKB-EC"/>
</dbReference>
<dbReference type="PROSITE" id="PS50089">
    <property type="entry name" value="ZF_RING_2"/>
    <property type="match status" value="1"/>
</dbReference>
<dbReference type="FunFam" id="1.20.120.1750:FF:000002">
    <property type="entry name" value="RBR-type E3 ubiquitin transferase"/>
    <property type="match status" value="1"/>
</dbReference>
<dbReference type="PROSITE" id="PS51873">
    <property type="entry name" value="TRIAD"/>
    <property type="match status" value="1"/>
</dbReference>
<dbReference type="InterPro" id="IPR001841">
    <property type="entry name" value="Znf_RING"/>
</dbReference>
<evidence type="ECO:0000256" key="4">
    <source>
        <dbReference type="ARBA" id="ARBA00022723"/>
    </source>
</evidence>
<reference evidence="12" key="2">
    <citation type="journal article" date="2022" name="Res Sq">
        <title>Comparative Genomics Reveals Insights into the Divergent Evolution of Astigmatic Mites and Household Pest Adaptations.</title>
        <authorList>
            <person name="Xiong Q."/>
            <person name="Wan A.T.-Y."/>
            <person name="Liu X.-Y."/>
            <person name="Fung C.S.-H."/>
            <person name="Xiao X."/>
            <person name="Malainual N."/>
            <person name="Hou J."/>
            <person name="Wang L."/>
            <person name="Wang M."/>
            <person name="Yang K."/>
            <person name="Cui Y."/>
            <person name="Leung E."/>
            <person name="Nong W."/>
            <person name="Shin S.-K."/>
            <person name="Au S."/>
            <person name="Jeong K.Y."/>
            <person name="Chew F.T."/>
            <person name="Hui J."/>
            <person name="Leung T.F."/>
            <person name="Tungtrongchitr A."/>
            <person name="Zhong N."/>
            <person name="Liu Z."/>
            <person name="Tsui S."/>
        </authorList>
    </citation>
    <scope>NUCLEOTIDE SEQUENCE</scope>
    <source>
        <strain evidence="12">Derf</strain>
        <tissue evidence="12">Whole organism</tissue>
    </source>
</reference>
<name>A0A922KYU0_DERFA</name>
<evidence type="ECO:0000313" key="12">
    <source>
        <dbReference type="EMBL" id="KAH9497638.1"/>
    </source>
</evidence>
<dbReference type="SMART" id="SM00647">
    <property type="entry name" value="IBR"/>
    <property type="match status" value="2"/>
</dbReference>
<dbReference type="EC" id="2.3.2.31" evidence="2"/>
<proteinExistence type="predicted"/>
<dbReference type="Gene3D" id="1.20.120.1750">
    <property type="match status" value="1"/>
</dbReference>
<keyword evidence="7" id="KW-0833">Ubl conjugation pathway</keyword>
<evidence type="ECO:0000313" key="13">
    <source>
        <dbReference type="Proteomes" id="UP000790347"/>
    </source>
</evidence>
<accession>A0A922KYU0</accession>
<dbReference type="Pfam" id="PF26000">
    <property type="entry name" value="UBA_ARIH2_N"/>
    <property type="match status" value="1"/>
</dbReference>
<dbReference type="Gene3D" id="3.30.40.10">
    <property type="entry name" value="Zinc/RING finger domain, C3HC4 (zinc finger)"/>
    <property type="match status" value="1"/>
</dbReference>
<dbReference type="CDD" id="cd20360">
    <property type="entry name" value="Rcat_RBR_TRIAD1"/>
    <property type="match status" value="1"/>
</dbReference>
<dbReference type="InterPro" id="IPR031127">
    <property type="entry name" value="E3_UB_ligase_RBR"/>
</dbReference>